<keyword evidence="9 11" id="KW-0413">Isomerase</keyword>
<proteinExistence type="inferred from homology"/>
<evidence type="ECO:0000256" key="5">
    <source>
        <dbReference type="ARBA" id="ARBA00022729"/>
    </source>
</evidence>
<evidence type="ECO:0000313" key="14">
    <source>
        <dbReference type="Proteomes" id="UP000548423"/>
    </source>
</evidence>
<comment type="similarity">
    <text evidence="3 11">Belongs to the PrsA family.</text>
</comment>
<evidence type="ECO:0000256" key="8">
    <source>
        <dbReference type="ARBA" id="ARBA00023139"/>
    </source>
</evidence>
<keyword evidence="7 11" id="KW-0472">Membrane</keyword>
<dbReference type="SUPFAM" id="SSF54534">
    <property type="entry name" value="FKBP-like"/>
    <property type="match status" value="1"/>
</dbReference>
<protein>
    <recommendedName>
        <fullName evidence="11">Foldase protein PrsA</fullName>
        <ecNumber evidence="11">5.2.1.8</ecNumber>
    </recommendedName>
</protein>
<comment type="catalytic activity">
    <reaction evidence="1 11">
        <text>[protein]-peptidylproline (omega=180) = [protein]-peptidylproline (omega=0)</text>
        <dbReference type="Rhea" id="RHEA:16237"/>
        <dbReference type="Rhea" id="RHEA-COMP:10747"/>
        <dbReference type="Rhea" id="RHEA-COMP:10748"/>
        <dbReference type="ChEBI" id="CHEBI:83833"/>
        <dbReference type="ChEBI" id="CHEBI:83834"/>
        <dbReference type="EC" id="5.2.1.8"/>
    </reaction>
</comment>
<evidence type="ECO:0000256" key="4">
    <source>
        <dbReference type="ARBA" id="ARBA00022475"/>
    </source>
</evidence>
<organism evidence="13 14">
    <name type="scientific">Neobacillus niacini</name>
    <dbReference type="NCBI Taxonomy" id="86668"/>
    <lineage>
        <taxon>Bacteria</taxon>
        <taxon>Bacillati</taxon>
        <taxon>Bacillota</taxon>
        <taxon>Bacilli</taxon>
        <taxon>Bacillales</taxon>
        <taxon>Bacillaceae</taxon>
        <taxon>Neobacillus</taxon>
    </lineage>
</organism>
<reference evidence="14" key="1">
    <citation type="submission" date="2020-07" db="EMBL/GenBank/DDBJ databases">
        <authorList>
            <person name="Partida-Martinez L."/>
            <person name="Huntemann M."/>
            <person name="Clum A."/>
            <person name="Wang J."/>
            <person name="Palaniappan K."/>
            <person name="Ritter S."/>
            <person name="Chen I.-M."/>
            <person name="Stamatis D."/>
            <person name="Reddy T."/>
            <person name="O'Malley R."/>
            <person name="Daum C."/>
            <person name="Shapiro N."/>
            <person name="Ivanova N."/>
            <person name="Kyrpides N."/>
            <person name="Woyke T."/>
        </authorList>
    </citation>
    <scope>NUCLEOTIDE SEQUENCE [LARGE SCALE GENOMIC DNA]</scope>
    <source>
        <strain evidence="14">AT2.8</strain>
    </source>
</reference>
<evidence type="ECO:0000256" key="11">
    <source>
        <dbReference type="HAMAP-Rule" id="MF_01145"/>
    </source>
</evidence>
<name>A0A852TLX7_9BACI</name>
<evidence type="ECO:0000256" key="7">
    <source>
        <dbReference type="ARBA" id="ARBA00023136"/>
    </source>
</evidence>
<dbReference type="PANTHER" id="PTHR47245:SF1">
    <property type="entry name" value="FOLDASE PROTEIN PRSA"/>
    <property type="match status" value="1"/>
</dbReference>
<evidence type="ECO:0000256" key="9">
    <source>
        <dbReference type="ARBA" id="ARBA00023235"/>
    </source>
</evidence>
<evidence type="ECO:0000256" key="1">
    <source>
        <dbReference type="ARBA" id="ARBA00000971"/>
    </source>
</evidence>
<dbReference type="InterPro" id="IPR046357">
    <property type="entry name" value="PPIase_dom_sf"/>
</dbReference>
<dbReference type="Gene3D" id="3.10.50.40">
    <property type="match status" value="1"/>
</dbReference>
<dbReference type="InterPro" id="IPR023058">
    <property type="entry name" value="PPIase_PpiC_CS"/>
</dbReference>
<dbReference type="GO" id="GO:0006457">
    <property type="term" value="P:protein folding"/>
    <property type="evidence" value="ECO:0007669"/>
    <property type="project" value="UniProtKB-UniRule"/>
</dbReference>
<dbReference type="InterPro" id="IPR023059">
    <property type="entry name" value="Foldase_PrsA"/>
</dbReference>
<dbReference type="GO" id="GO:0005886">
    <property type="term" value="C:plasma membrane"/>
    <property type="evidence" value="ECO:0007669"/>
    <property type="project" value="UniProtKB-SubCell"/>
</dbReference>
<dbReference type="HAMAP" id="MF_01145">
    <property type="entry name" value="Foldase_PrsA"/>
    <property type="match status" value="1"/>
</dbReference>
<sequence>MTFIKENKNIVLIIAVLILAIGVFLSFALPKDKAVAKVDGKAINKDELYDVMVEQYGAATVEQLIADKIVASEAKKEKVTITDKELNEEVDKLKESYGGEEVFNQMLESNNTTVDALKDDLKNYLTIRKLLEPQIKITDEELQTYFDENKDSFGEAEQVKASHILVADEATANEIKQKLADGADFAELAKEYSTDEGTKENGGELGFFAKGTMVTEFDDVAFTLPVNEISDPVKTDYGYHIIKVEEKKEAKEANFDDSKKEIKETLIQQKMETEYSTWLEEKKKDYDIENSLESVVS</sequence>
<dbReference type="GO" id="GO:0003755">
    <property type="term" value="F:peptidyl-prolyl cis-trans isomerase activity"/>
    <property type="evidence" value="ECO:0007669"/>
    <property type="project" value="UniProtKB-UniRule"/>
</dbReference>
<evidence type="ECO:0000256" key="6">
    <source>
        <dbReference type="ARBA" id="ARBA00023110"/>
    </source>
</evidence>
<keyword evidence="5 11" id="KW-0732">Signal</keyword>
<reference evidence="14" key="2">
    <citation type="submission" date="2020-08" db="EMBL/GenBank/DDBJ databases">
        <title>The Agave Microbiome: Exploring the role of microbial communities in plant adaptations to desert environments.</title>
        <authorList>
            <person name="Partida-Martinez L.P."/>
        </authorList>
    </citation>
    <scope>NUCLEOTIDE SEQUENCE [LARGE SCALE GENOMIC DNA]</scope>
    <source>
        <strain evidence="14">AT2.8</strain>
    </source>
</reference>
<dbReference type="PANTHER" id="PTHR47245">
    <property type="entry name" value="PEPTIDYLPROLYL ISOMERASE"/>
    <property type="match status" value="1"/>
</dbReference>
<dbReference type="InterPro" id="IPR027304">
    <property type="entry name" value="Trigger_fact/SurA_dom_sf"/>
</dbReference>
<dbReference type="PROSITE" id="PS50198">
    <property type="entry name" value="PPIC_PPIASE_2"/>
    <property type="match status" value="1"/>
</dbReference>
<keyword evidence="6 11" id="KW-0697">Rotamase</keyword>
<comment type="subcellular location">
    <subcellularLocation>
        <location evidence="2">Cell membrane</location>
        <topology evidence="2">Lipid-anchor</topology>
    </subcellularLocation>
</comment>
<evidence type="ECO:0000256" key="2">
    <source>
        <dbReference type="ARBA" id="ARBA00004193"/>
    </source>
</evidence>
<dbReference type="Gene3D" id="1.10.4030.10">
    <property type="entry name" value="Porin chaperone SurA, peptide-binding domain"/>
    <property type="match status" value="1"/>
</dbReference>
<keyword evidence="8" id="KW-0564">Palmitate</keyword>
<keyword evidence="10" id="KW-0449">Lipoprotein</keyword>
<dbReference type="InterPro" id="IPR000297">
    <property type="entry name" value="PPIase_PpiC"/>
</dbReference>
<gene>
    <name evidence="11" type="primary">prsA</name>
    <name evidence="13" type="ORF">F4694_006062</name>
</gene>
<dbReference type="Pfam" id="PF13624">
    <property type="entry name" value="SurA_N_3"/>
    <property type="match status" value="1"/>
</dbReference>
<dbReference type="SUPFAM" id="SSF109998">
    <property type="entry name" value="Triger factor/SurA peptide-binding domain-like"/>
    <property type="match status" value="1"/>
</dbReference>
<feature type="domain" description="PpiC" evidence="12">
    <location>
        <begin position="156"/>
        <end position="246"/>
    </location>
</feature>
<accession>A0A852TLX7</accession>
<dbReference type="EC" id="5.2.1.8" evidence="11"/>
<evidence type="ECO:0000256" key="10">
    <source>
        <dbReference type="ARBA" id="ARBA00023288"/>
    </source>
</evidence>
<dbReference type="InterPro" id="IPR050245">
    <property type="entry name" value="PrsA_foldase"/>
</dbReference>
<comment type="function">
    <text evidence="11">Plays a major role in protein secretion by helping the post-translocational extracellular folding of several secreted proteins.</text>
</comment>
<dbReference type="AlphaFoldDB" id="A0A852TLX7"/>
<evidence type="ECO:0000256" key="3">
    <source>
        <dbReference type="ARBA" id="ARBA00006071"/>
    </source>
</evidence>
<evidence type="ECO:0000259" key="12">
    <source>
        <dbReference type="PROSITE" id="PS50198"/>
    </source>
</evidence>
<dbReference type="EMBL" id="JACCBX010000019">
    <property type="protein sequence ID" value="NYE09205.1"/>
    <property type="molecule type" value="Genomic_DNA"/>
</dbReference>
<dbReference type="PROSITE" id="PS01096">
    <property type="entry name" value="PPIC_PPIASE_1"/>
    <property type="match status" value="1"/>
</dbReference>
<dbReference type="Proteomes" id="UP000548423">
    <property type="component" value="Unassembled WGS sequence"/>
</dbReference>
<comment type="caution">
    <text evidence="13">The sequence shown here is derived from an EMBL/GenBank/DDBJ whole genome shotgun (WGS) entry which is preliminary data.</text>
</comment>
<evidence type="ECO:0000313" key="13">
    <source>
        <dbReference type="EMBL" id="NYE09205.1"/>
    </source>
</evidence>
<dbReference type="Pfam" id="PF13616">
    <property type="entry name" value="Rotamase_3"/>
    <property type="match status" value="1"/>
</dbReference>
<keyword evidence="4 11" id="KW-1003">Cell membrane</keyword>